<comment type="caution">
    <text evidence="2">The sequence shown here is derived from an EMBL/GenBank/DDBJ whole genome shotgun (WGS) entry which is preliminary data.</text>
</comment>
<dbReference type="GO" id="GO:0016757">
    <property type="term" value="F:glycosyltransferase activity"/>
    <property type="evidence" value="ECO:0007669"/>
    <property type="project" value="InterPro"/>
</dbReference>
<dbReference type="InterPro" id="IPR029044">
    <property type="entry name" value="Nucleotide-diphossugar_trans"/>
</dbReference>
<gene>
    <name evidence="2" type="ORF">AB1Y20_006290</name>
</gene>
<dbReference type="AlphaFoldDB" id="A0AB34J5I3"/>
<dbReference type="EMBL" id="JBGBPQ010000014">
    <property type="protein sequence ID" value="KAL1511492.1"/>
    <property type="molecule type" value="Genomic_DNA"/>
</dbReference>
<evidence type="ECO:0000256" key="1">
    <source>
        <dbReference type="SAM" id="Phobius"/>
    </source>
</evidence>
<dbReference type="SUPFAM" id="SSF53448">
    <property type="entry name" value="Nucleotide-diphospho-sugar transferases"/>
    <property type="match status" value="1"/>
</dbReference>
<evidence type="ECO:0000313" key="3">
    <source>
        <dbReference type="Proteomes" id="UP001515480"/>
    </source>
</evidence>
<accession>A0AB34J5I3</accession>
<dbReference type="InterPro" id="IPR008441">
    <property type="entry name" value="AfumC-like_glycosyl_Trfase"/>
</dbReference>
<proteinExistence type="predicted"/>
<dbReference type="Proteomes" id="UP001515480">
    <property type="component" value="Unassembled WGS sequence"/>
</dbReference>
<reference evidence="2 3" key="1">
    <citation type="journal article" date="2024" name="Science">
        <title>Giant polyketide synthase enzymes in the biosynthesis of giant marine polyether toxins.</title>
        <authorList>
            <person name="Fallon T.R."/>
            <person name="Shende V.V."/>
            <person name="Wierzbicki I.H."/>
            <person name="Pendleton A.L."/>
            <person name="Watervoot N.F."/>
            <person name="Auber R.P."/>
            <person name="Gonzalez D.J."/>
            <person name="Wisecaver J.H."/>
            <person name="Moore B.S."/>
        </authorList>
    </citation>
    <scope>NUCLEOTIDE SEQUENCE [LARGE SCALE GENOMIC DNA]</scope>
    <source>
        <strain evidence="2 3">12B1</strain>
    </source>
</reference>
<keyword evidence="3" id="KW-1185">Reference proteome</keyword>
<keyword evidence="1" id="KW-0812">Transmembrane</keyword>
<feature type="transmembrane region" description="Helical" evidence="1">
    <location>
        <begin position="336"/>
        <end position="357"/>
    </location>
</feature>
<evidence type="ECO:0008006" key="4">
    <source>
        <dbReference type="Google" id="ProtNLM"/>
    </source>
</evidence>
<evidence type="ECO:0000313" key="2">
    <source>
        <dbReference type="EMBL" id="KAL1511492.1"/>
    </source>
</evidence>
<keyword evidence="1" id="KW-0472">Membrane</keyword>
<name>A0AB34J5I3_PRYPA</name>
<organism evidence="2 3">
    <name type="scientific">Prymnesium parvum</name>
    <name type="common">Toxic golden alga</name>
    <dbReference type="NCBI Taxonomy" id="97485"/>
    <lineage>
        <taxon>Eukaryota</taxon>
        <taxon>Haptista</taxon>
        <taxon>Haptophyta</taxon>
        <taxon>Prymnesiophyceae</taxon>
        <taxon>Prymnesiales</taxon>
        <taxon>Prymnesiaceae</taxon>
        <taxon>Prymnesium</taxon>
    </lineage>
</organism>
<protein>
    <recommendedName>
        <fullName evidence="4">Nucleotide-diphospho-sugar transferase domain-containing protein</fullName>
    </recommendedName>
</protein>
<dbReference type="Gene3D" id="3.90.550.20">
    <property type="match status" value="1"/>
</dbReference>
<dbReference type="Pfam" id="PF05704">
    <property type="entry name" value="Caps_synth"/>
    <property type="match status" value="1"/>
</dbReference>
<keyword evidence="1" id="KW-1133">Transmembrane helix</keyword>
<sequence>MLSLAAAAVGTLYTSDGRPLGTITLDDNPPPLPPFPPPAPAPVGDHVFPRRIFSYWDSKEYPELVAACFAAMRAFNPGYVVTILDASANSFFPLPVPRSGPPLTTQQRADWYRINALAEFGGIWMDATSISLQSVEHWVNTSALQLQGFNMPANALLPGETIMENWAMASPKNCTFTKRWRDIFRTALETGAEAFVDAQDPALLGSLINNSYLDQHVAWVLTRAALPHEPYSLLSSTDYGRPFYYQVEHAQPNGAWDSCLSAGSVLSEPPPPSTAFIKFRGAERGCVAPLWLYGGDGVAALLARLLQDYPDLSSASTQPPMTAAAYFTWWRIHYGVAIWLSFLLAMLCAMTCAACYWDGVTRAMQSRGFCLPSSRAETKSLQVP</sequence>